<comment type="caution">
    <text evidence="5">The sequence shown here is derived from an EMBL/GenBank/DDBJ whole genome shotgun (WGS) entry which is preliminary data.</text>
</comment>
<dbReference type="EMBL" id="JTHP01000018">
    <property type="protein sequence ID" value="KJD45536.1"/>
    <property type="molecule type" value="Genomic_DNA"/>
</dbReference>
<dbReference type="InterPro" id="IPR027417">
    <property type="entry name" value="P-loop_NTPase"/>
</dbReference>
<dbReference type="InterPro" id="IPR003439">
    <property type="entry name" value="ABC_transporter-like_ATP-bd"/>
</dbReference>
<dbReference type="PROSITE" id="PS50893">
    <property type="entry name" value="ABC_TRANSPORTER_2"/>
    <property type="match status" value="1"/>
</dbReference>
<dbReference type="GO" id="GO:0016887">
    <property type="term" value="F:ATP hydrolysis activity"/>
    <property type="evidence" value="ECO:0007669"/>
    <property type="project" value="InterPro"/>
</dbReference>
<dbReference type="GO" id="GO:0005524">
    <property type="term" value="F:ATP binding"/>
    <property type="evidence" value="ECO:0007669"/>
    <property type="project" value="UniProtKB-KW"/>
</dbReference>
<proteinExistence type="predicted"/>
<dbReference type="PROSITE" id="PS00211">
    <property type="entry name" value="ABC_TRANSPORTER_1"/>
    <property type="match status" value="1"/>
</dbReference>
<protein>
    <recommendedName>
        <fullName evidence="4">ABC transporter domain-containing protein</fullName>
    </recommendedName>
</protein>
<keyword evidence="2" id="KW-0547">Nucleotide-binding</keyword>
<sequence length="323" mass="37724">MPQIELSNVTKDYKIRNRESNRSVFAEFIRPRYTKKCAVRNINFTVEQGEMVGFIGPNGAGKSTTIKMLTGILTPSSGTVRVFGHDPCKNRTMNALKIGVLFGQRSQMLWDLPVRDTFEMFKIMYKIKPQDYKRQRDRLIEMLDMGDFLSQAVRQLSLGQRMRANLALCFLHQPQVVFLDEPTIGLDVLVKDRVQEFLKQINKEENTTILLTTHDTKDIEEVAQRLVLIDKGKLLFDGEQIDFHEKYKETEYILEVEFDQSIPPIIHEHFQLQRVETQKHFYKILHNQMRTGEAISYVASRYNVVDIRVRESSLEDILKSLYK</sequence>
<evidence type="ECO:0000256" key="3">
    <source>
        <dbReference type="ARBA" id="ARBA00022840"/>
    </source>
</evidence>
<keyword evidence="6" id="KW-1185">Reference proteome</keyword>
<dbReference type="InterPro" id="IPR050763">
    <property type="entry name" value="ABC_transporter_ATP-binding"/>
</dbReference>
<dbReference type="Pfam" id="PF00005">
    <property type="entry name" value="ABC_tran"/>
    <property type="match status" value="1"/>
</dbReference>
<evidence type="ECO:0000313" key="6">
    <source>
        <dbReference type="Proteomes" id="UP000032534"/>
    </source>
</evidence>
<dbReference type="PATRIC" id="fig|159743.3.peg.2460"/>
<keyword evidence="3" id="KW-0067">ATP-binding</keyword>
<dbReference type="AlphaFoldDB" id="A0A0D7X2C4"/>
<dbReference type="SMART" id="SM00382">
    <property type="entry name" value="AAA"/>
    <property type="match status" value="1"/>
</dbReference>
<dbReference type="PANTHER" id="PTHR42711">
    <property type="entry name" value="ABC TRANSPORTER ATP-BINDING PROTEIN"/>
    <property type="match status" value="1"/>
</dbReference>
<reference evidence="5 6" key="1">
    <citation type="submission" date="2014-11" db="EMBL/GenBank/DDBJ databases">
        <title>Draft Genome Sequences of Paenibacillus polymyxa NRRL B-30509 and Paenibacillus terrae NRRL B-30644, Strains from a Poultry Environment that Produce Tridecaptin A and Paenicidins.</title>
        <authorList>
            <person name="van Belkum M.J."/>
            <person name="Lohans C.T."/>
            <person name="Vederas J.C."/>
        </authorList>
    </citation>
    <scope>NUCLEOTIDE SEQUENCE [LARGE SCALE GENOMIC DNA]</scope>
    <source>
        <strain evidence="5 6">NRRL B-30644</strain>
    </source>
</reference>
<dbReference type="SUPFAM" id="SSF52540">
    <property type="entry name" value="P-loop containing nucleoside triphosphate hydrolases"/>
    <property type="match status" value="1"/>
</dbReference>
<evidence type="ECO:0000256" key="1">
    <source>
        <dbReference type="ARBA" id="ARBA00022448"/>
    </source>
</evidence>
<name>A0A0D7X2C4_9BACL</name>
<dbReference type="Gene3D" id="3.40.50.300">
    <property type="entry name" value="P-loop containing nucleotide triphosphate hydrolases"/>
    <property type="match status" value="1"/>
</dbReference>
<gene>
    <name evidence="5" type="ORF">QD47_11050</name>
</gene>
<evidence type="ECO:0000259" key="4">
    <source>
        <dbReference type="PROSITE" id="PS50893"/>
    </source>
</evidence>
<accession>A0A0D7X2C4</accession>
<dbReference type="RefSeq" id="WP_044646181.1">
    <property type="nucleotide sequence ID" value="NZ_JTHP01000018.1"/>
</dbReference>
<dbReference type="Proteomes" id="UP000032534">
    <property type="component" value="Unassembled WGS sequence"/>
</dbReference>
<dbReference type="OrthoDB" id="9804819at2"/>
<dbReference type="InterPro" id="IPR003593">
    <property type="entry name" value="AAA+_ATPase"/>
</dbReference>
<evidence type="ECO:0000313" key="5">
    <source>
        <dbReference type="EMBL" id="KJD45536.1"/>
    </source>
</evidence>
<organism evidence="5 6">
    <name type="scientific">Paenibacillus terrae</name>
    <dbReference type="NCBI Taxonomy" id="159743"/>
    <lineage>
        <taxon>Bacteria</taxon>
        <taxon>Bacillati</taxon>
        <taxon>Bacillota</taxon>
        <taxon>Bacilli</taxon>
        <taxon>Bacillales</taxon>
        <taxon>Paenibacillaceae</taxon>
        <taxon>Paenibacillus</taxon>
    </lineage>
</organism>
<evidence type="ECO:0000256" key="2">
    <source>
        <dbReference type="ARBA" id="ARBA00022741"/>
    </source>
</evidence>
<keyword evidence="1" id="KW-0813">Transport</keyword>
<feature type="domain" description="ABC transporter" evidence="4">
    <location>
        <begin position="4"/>
        <end position="256"/>
    </location>
</feature>
<dbReference type="InterPro" id="IPR017871">
    <property type="entry name" value="ABC_transporter-like_CS"/>
</dbReference>
<dbReference type="PANTHER" id="PTHR42711:SF1">
    <property type="entry name" value="ABC-TRANSPORT PROTEIN, ATP-BINDING COMPONENT"/>
    <property type="match status" value="1"/>
</dbReference>